<comment type="caution">
    <text evidence="2">The sequence shown here is derived from an EMBL/GenBank/DDBJ whole genome shotgun (WGS) entry which is preliminary data.</text>
</comment>
<reference evidence="2" key="1">
    <citation type="submission" date="2021-06" db="EMBL/GenBank/DDBJ databases">
        <authorList>
            <person name="Kallberg Y."/>
            <person name="Tangrot J."/>
            <person name="Rosling A."/>
        </authorList>
    </citation>
    <scope>NUCLEOTIDE SEQUENCE</scope>
    <source>
        <strain evidence="2">IN212</strain>
    </source>
</reference>
<evidence type="ECO:0000313" key="2">
    <source>
        <dbReference type="EMBL" id="CAG8689422.1"/>
    </source>
</evidence>
<gene>
    <name evidence="2" type="ORF">RFULGI_LOCUS9930</name>
</gene>
<evidence type="ECO:0000313" key="3">
    <source>
        <dbReference type="Proteomes" id="UP000789396"/>
    </source>
</evidence>
<dbReference type="OrthoDB" id="2431326at2759"/>
<name>A0A9N9HLX1_9GLOM</name>
<dbReference type="AlphaFoldDB" id="A0A9N9HLX1"/>
<sequence length="295" mass="35449">MSLAGAINVGKYNNKGELEYDHDVQEFENLPFKIKVETLKNEDNATRLFFFDYDPEKKIEVPEGIIVKDVTFARKIIKDPLPDTNYFLITHPMKYVVYYDPVKKRKTTKRTKIYSINSQKKYSIHNFRKTNEILEKECEKREKRENKRLDNAINSITAQLLAKINELIKMFEEQKNEMKKNHANEISLFREIITAKDKEITNLISTKTTEITNLMSIIDNHSKEIERIYEMRKKHEYEYNERLKEKDKIHKREKEERERTYKRETDLLQQTIDRLEQTIRSLQTQISENISPNEY</sequence>
<feature type="coiled-coil region" evidence="1">
    <location>
        <begin position="258"/>
        <end position="285"/>
    </location>
</feature>
<keyword evidence="1" id="KW-0175">Coiled coil</keyword>
<feature type="coiled-coil region" evidence="1">
    <location>
        <begin position="124"/>
        <end position="181"/>
    </location>
</feature>
<dbReference type="EMBL" id="CAJVPZ010018656">
    <property type="protein sequence ID" value="CAG8689422.1"/>
    <property type="molecule type" value="Genomic_DNA"/>
</dbReference>
<evidence type="ECO:0000256" key="1">
    <source>
        <dbReference type="SAM" id="Coils"/>
    </source>
</evidence>
<proteinExistence type="predicted"/>
<protein>
    <submittedName>
        <fullName evidence="2">5844_t:CDS:1</fullName>
    </submittedName>
</protein>
<accession>A0A9N9HLX1</accession>
<feature type="non-terminal residue" evidence="2">
    <location>
        <position position="1"/>
    </location>
</feature>
<organism evidence="2 3">
    <name type="scientific">Racocetra fulgida</name>
    <dbReference type="NCBI Taxonomy" id="60492"/>
    <lineage>
        <taxon>Eukaryota</taxon>
        <taxon>Fungi</taxon>
        <taxon>Fungi incertae sedis</taxon>
        <taxon>Mucoromycota</taxon>
        <taxon>Glomeromycotina</taxon>
        <taxon>Glomeromycetes</taxon>
        <taxon>Diversisporales</taxon>
        <taxon>Gigasporaceae</taxon>
        <taxon>Racocetra</taxon>
    </lineage>
</organism>
<dbReference type="Proteomes" id="UP000789396">
    <property type="component" value="Unassembled WGS sequence"/>
</dbReference>
<keyword evidence="3" id="KW-1185">Reference proteome</keyword>